<dbReference type="EMBL" id="KX833898">
    <property type="protein sequence ID" value="ATA58043.1"/>
    <property type="molecule type" value="mRNA"/>
</dbReference>
<evidence type="ECO:0000256" key="1">
    <source>
        <dbReference type="SAM" id="MobiDB-lite"/>
    </source>
</evidence>
<sequence>MKQIVLLFCMYSAFAILQVDAGGLSKETLGLIGALNALNGGVVNRMNGALMNIPPQVPQVLPAIQPLVIQQPGIPVGQVAVPLAPELAVPLVQQPAFVGSLLQQPSGVLSQLGIQQPVPGQPLFLLLSQPNVAAAQRAVVPALQVQGAIVDPNCNQQQAAAQGAAQAAVAPIRRVKHSAPGNANPIIPAAGALQDSIPGRARQVMSLAELLGLPPARATVTPSDIKGGEPAPLDASPTEPAAPASP</sequence>
<evidence type="ECO:0000313" key="3">
    <source>
        <dbReference type="EMBL" id="ATA58043.1"/>
    </source>
</evidence>
<dbReference type="AlphaFoldDB" id="A0A250DVR4"/>
<proteinExistence type="evidence at transcript level"/>
<gene>
    <name evidence="3" type="primary">SCPP9</name>
</gene>
<feature type="region of interest" description="Disordered" evidence="1">
    <location>
        <begin position="217"/>
        <end position="246"/>
    </location>
</feature>
<feature type="compositionally biased region" description="Low complexity" evidence="1">
    <location>
        <begin position="235"/>
        <end position="246"/>
    </location>
</feature>
<dbReference type="OrthoDB" id="10401140at2759"/>
<reference evidence="3" key="1">
    <citation type="submission" date="2016-09" db="EMBL/GenBank/DDBJ databases">
        <title>Expression of SCPPs during tooth formation in the actinopterygian fish Polypterus senegalus.</title>
        <authorList>
            <person name="Fernandez-Trujillo M.A."/>
            <person name="Silvent J."/>
            <person name="Liu X."/>
            <person name="Corre E."/>
            <person name="Sire J.Y."/>
        </authorList>
    </citation>
    <scope>NUCLEOTIDE SEQUENCE</scope>
</reference>
<keyword evidence="2" id="KW-0732">Signal</keyword>
<name>A0A250DVR4_POLSE</name>
<feature type="signal peptide" evidence="2">
    <location>
        <begin position="1"/>
        <end position="21"/>
    </location>
</feature>
<protein>
    <submittedName>
        <fullName evidence="3">Secretory calcium-binding phosphoprotein 9 variant 1</fullName>
    </submittedName>
</protein>
<accession>A0A250DVR4</accession>
<evidence type="ECO:0000256" key="2">
    <source>
        <dbReference type="SAM" id="SignalP"/>
    </source>
</evidence>
<organism evidence="3">
    <name type="scientific">Polypterus senegalus</name>
    <name type="common">Senegal bichir</name>
    <dbReference type="NCBI Taxonomy" id="55291"/>
    <lineage>
        <taxon>Eukaryota</taxon>
        <taxon>Metazoa</taxon>
        <taxon>Chordata</taxon>
        <taxon>Craniata</taxon>
        <taxon>Vertebrata</taxon>
        <taxon>Euteleostomi</taxon>
        <taxon>Actinopterygii</taxon>
        <taxon>Polypteriformes</taxon>
        <taxon>Polypteridae</taxon>
        <taxon>Polypterus</taxon>
    </lineage>
</organism>
<feature type="chain" id="PRO_5013395277" evidence="2">
    <location>
        <begin position="22"/>
        <end position="246"/>
    </location>
</feature>